<keyword evidence="2" id="KW-1185">Reference proteome</keyword>
<dbReference type="AlphaFoldDB" id="A0ABD3T7Y4"/>
<dbReference type="EMBL" id="JBJXBP010000004">
    <property type="protein sequence ID" value="KAL3833049.1"/>
    <property type="molecule type" value="Genomic_DNA"/>
</dbReference>
<gene>
    <name evidence="1" type="ORF">ACJIZ3_007785</name>
</gene>
<accession>A0ABD3T7Y4</accession>
<reference evidence="1 2" key="1">
    <citation type="submission" date="2024-12" db="EMBL/GenBank/DDBJ databases">
        <title>The unique morphological basis and parallel evolutionary history of personate flowers in Penstemon.</title>
        <authorList>
            <person name="Depatie T.H."/>
            <person name="Wessinger C.A."/>
        </authorList>
    </citation>
    <scope>NUCLEOTIDE SEQUENCE [LARGE SCALE GENOMIC DNA]</scope>
    <source>
        <strain evidence="1">WTNN_2</strain>
        <tissue evidence="1">Leaf</tissue>
    </source>
</reference>
<name>A0ABD3T7Y4_9LAMI</name>
<organism evidence="1 2">
    <name type="scientific">Penstemon smallii</name>
    <dbReference type="NCBI Taxonomy" id="265156"/>
    <lineage>
        <taxon>Eukaryota</taxon>
        <taxon>Viridiplantae</taxon>
        <taxon>Streptophyta</taxon>
        <taxon>Embryophyta</taxon>
        <taxon>Tracheophyta</taxon>
        <taxon>Spermatophyta</taxon>
        <taxon>Magnoliopsida</taxon>
        <taxon>eudicotyledons</taxon>
        <taxon>Gunneridae</taxon>
        <taxon>Pentapetalae</taxon>
        <taxon>asterids</taxon>
        <taxon>lamiids</taxon>
        <taxon>Lamiales</taxon>
        <taxon>Plantaginaceae</taxon>
        <taxon>Cheloneae</taxon>
        <taxon>Penstemon</taxon>
    </lineage>
</organism>
<comment type="caution">
    <text evidence="1">The sequence shown here is derived from an EMBL/GenBank/DDBJ whole genome shotgun (WGS) entry which is preliminary data.</text>
</comment>
<sequence length="128" mass="14182">MEGEIGLPLPIYNHLQINSFSSSQHEMGFVHFEDDDHNQVFSFLASAPSHQQSSHLPQTLSAAVKTTTATATSRPTTANNVSLGFNHNYNRPSWNNNDLQVGALDHSSKAINDENCTGNSWYIPLHFD</sequence>
<protein>
    <submittedName>
        <fullName evidence="1">Uncharacterized protein</fullName>
    </submittedName>
</protein>
<evidence type="ECO:0000313" key="1">
    <source>
        <dbReference type="EMBL" id="KAL3833049.1"/>
    </source>
</evidence>
<dbReference type="Proteomes" id="UP001634393">
    <property type="component" value="Unassembled WGS sequence"/>
</dbReference>
<evidence type="ECO:0000313" key="2">
    <source>
        <dbReference type="Proteomes" id="UP001634393"/>
    </source>
</evidence>
<proteinExistence type="predicted"/>